<gene>
    <name evidence="2" type="ORF">CRENBAI_024346</name>
</gene>
<accession>A0AAV9S025</accession>
<sequence length="276" mass="31549">MLNDDGHWSNLTRVPAFQKQCCCGGAQGGVVSKKKADGVDHPFPNKPVIHRRPHKTQVPLGLDGFDKICISKQQRGDFLPKEYHADVTRKTTESRKSSQRISGGVLGMDRAIHAKELILLEKLGKVEKKIRQTNQMDSADTETGDVFKSREERQHIRESKQEKAQRARMSDYEDMAEAGWHDDFTIPTNKEDPGTEDRMRNTHDVQKDKRNKFRGVLGNSHQKRKSRGCNKKETTESQGKEMTSETVNSRLENKGQDGPNKIWIFRHLAITWPHPK</sequence>
<evidence type="ECO:0000256" key="1">
    <source>
        <dbReference type="SAM" id="MobiDB-lite"/>
    </source>
</evidence>
<comment type="caution">
    <text evidence="2">The sequence shown here is derived from an EMBL/GenBank/DDBJ whole genome shotgun (WGS) entry which is preliminary data.</text>
</comment>
<protein>
    <submittedName>
        <fullName evidence="2">Uncharacterized protein</fullName>
    </submittedName>
</protein>
<name>A0AAV9S025_9TELE</name>
<reference evidence="2 3" key="1">
    <citation type="submission" date="2021-06" db="EMBL/GenBank/DDBJ databases">
        <authorList>
            <person name="Palmer J.M."/>
        </authorList>
    </citation>
    <scope>NUCLEOTIDE SEQUENCE [LARGE SCALE GENOMIC DNA]</scope>
    <source>
        <strain evidence="2 3">MEX-2019</strain>
        <tissue evidence="2">Muscle</tissue>
    </source>
</reference>
<evidence type="ECO:0000313" key="3">
    <source>
        <dbReference type="Proteomes" id="UP001311232"/>
    </source>
</evidence>
<proteinExistence type="predicted"/>
<feature type="compositionally biased region" description="Basic and acidic residues" evidence="1">
    <location>
        <begin position="230"/>
        <end position="243"/>
    </location>
</feature>
<evidence type="ECO:0000313" key="2">
    <source>
        <dbReference type="EMBL" id="KAK5614433.1"/>
    </source>
</evidence>
<feature type="compositionally biased region" description="Basic and acidic residues" evidence="1">
    <location>
        <begin position="145"/>
        <end position="168"/>
    </location>
</feature>
<feature type="region of interest" description="Disordered" evidence="1">
    <location>
        <begin position="183"/>
        <end position="258"/>
    </location>
</feature>
<organism evidence="2 3">
    <name type="scientific">Crenichthys baileyi</name>
    <name type="common">White River springfish</name>
    <dbReference type="NCBI Taxonomy" id="28760"/>
    <lineage>
        <taxon>Eukaryota</taxon>
        <taxon>Metazoa</taxon>
        <taxon>Chordata</taxon>
        <taxon>Craniata</taxon>
        <taxon>Vertebrata</taxon>
        <taxon>Euteleostomi</taxon>
        <taxon>Actinopterygii</taxon>
        <taxon>Neopterygii</taxon>
        <taxon>Teleostei</taxon>
        <taxon>Neoteleostei</taxon>
        <taxon>Acanthomorphata</taxon>
        <taxon>Ovalentaria</taxon>
        <taxon>Atherinomorphae</taxon>
        <taxon>Cyprinodontiformes</taxon>
        <taxon>Goodeidae</taxon>
        <taxon>Crenichthys</taxon>
    </lineage>
</organism>
<dbReference type="EMBL" id="JAHHUM010001161">
    <property type="protein sequence ID" value="KAK5614433.1"/>
    <property type="molecule type" value="Genomic_DNA"/>
</dbReference>
<dbReference type="AlphaFoldDB" id="A0AAV9S025"/>
<keyword evidence="3" id="KW-1185">Reference proteome</keyword>
<feature type="region of interest" description="Disordered" evidence="1">
    <location>
        <begin position="134"/>
        <end position="168"/>
    </location>
</feature>
<feature type="compositionally biased region" description="Basic and acidic residues" evidence="1">
    <location>
        <begin position="183"/>
        <end position="208"/>
    </location>
</feature>
<dbReference type="Proteomes" id="UP001311232">
    <property type="component" value="Unassembled WGS sequence"/>
</dbReference>